<proteinExistence type="predicted"/>
<feature type="signal peptide" evidence="1">
    <location>
        <begin position="1"/>
        <end position="29"/>
    </location>
</feature>
<gene>
    <name evidence="2" type="ORF">N8A98_01725</name>
</gene>
<protein>
    <recommendedName>
        <fullName evidence="4">Lipoprotein</fullName>
    </recommendedName>
</protein>
<evidence type="ECO:0000313" key="3">
    <source>
        <dbReference type="Proteomes" id="UP001061862"/>
    </source>
</evidence>
<dbReference type="PROSITE" id="PS51257">
    <property type="entry name" value="PROKAR_LIPOPROTEIN"/>
    <property type="match status" value="1"/>
</dbReference>
<keyword evidence="2" id="KW-0614">Plasmid</keyword>
<dbReference type="EMBL" id="CP104964">
    <property type="protein sequence ID" value="UXN67806.1"/>
    <property type="molecule type" value="Genomic_DNA"/>
</dbReference>
<feature type="chain" id="PRO_5045661617" description="Lipoprotein" evidence="1">
    <location>
        <begin position="30"/>
        <end position="103"/>
    </location>
</feature>
<evidence type="ECO:0000313" key="2">
    <source>
        <dbReference type="EMBL" id="UXN67806.1"/>
    </source>
</evidence>
<evidence type="ECO:0008006" key="4">
    <source>
        <dbReference type="Google" id="ProtNLM"/>
    </source>
</evidence>
<dbReference type="RefSeq" id="WP_262165279.1">
    <property type="nucleotide sequence ID" value="NZ_CP104964.1"/>
</dbReference>
<organism evidence="2 3">
    <name type="scientific">Devosia neptuniae</name>
    <dbReference type="NCBI Taxonomy" id="191302"/>
    <lineage>
        <taxon>Bacteria</taxon>
        <taxon>Pseudomonadati</taxon>
        <taxon>Pseudomonadota</taxon>
        <taxon>Alphaproteobacteria</taxon>
        <taxon>Hyphomicrobiales</taxon>
        <taxon>Devosiaceae</taxon>
        <taxon>Devosia</taxon>
    </lineage>
</organism>
<sequence>MKHTPFSRRHRSAQSLALVIMIGSFLAGCATTAEQRQAELNEDMVTCANFGSRYGSAQHTQCMLIQQQRRDGEALAALERARIASEISRNTQEMIDARKEEAN</sequence>
<geneLocation type="plasmid" evidence="2 3">
    <name>p_unnamed1</name>
</geneLocation>
<accession>A0ABY6C922</accession>
<dbReference type="Proteomes" id="UP001061862">
    <property type="component" value="Plasmid p_unnamed1"/>
</dbReference>
<keyword evidence="3" id="KW-1185">Reference proteome</keyword>
<name>A0ABY6C922_9HYPH</name>
<evidence type="ECO:0000256" key="1">
    <source>
        <dbReference type="SAM" id="SignalP"/>
    </source>
</evidence>
<keyword evidence="1" id="KW-0732">Signal</keyword>
<reference evidence="2 3" key="1">
    <citation type="submission" date="2022-09" db="EMBL/GenBank/DDBJ databases">
        <title>Interaction between co-microsymbionts with complementary sets of symbiotic genes in legume-rhizobium systems.</title>
        <authorList>
            <person name="Safronova V."/>
            <person name="Sazanova A."/>
            <person name="Afonin A."/>
            <person name="Chirak E."/>
        </authorList>
    </citation>
    <scope>NUCLEOTIDE SEQUENCE [LARGE SCALE GENOMIC DNA]</scope>
    <source>
        <strain evidence="2 3">A18/4-1</strain>
        <plasmid evidence="2 3">p_unnamed1</plasmid>
    </source>
</reference>